<dbReference type="InterPro" id="IPR036271">
    <property type="entry name" value="Tet_transcr_reg_TetR-rel_C_sf"/>
</dbReference>
<evidence type="ECO:0000256" key="4">
    <source>
        <dbReference type="PROSITE-ProRule" id="PRU00335"/>
    </source>
</evidence>
<reference evidence="6 7" key="1">
    <citation type="submission" date="2018-11" db="EMBL/GenBank/DDBJ databases">
        <authorList>
            <person name="Jang G.I."/>
            <person name="Hwang C.Y."/>
        </authorList>
    </citation>
    <scope>NUCLEOTIDE SEQUENCE [LARGE SCALE GENOMIC DNA]</scope>
    <source>
        <strain evidence="6 7">SSM26</strain>
    </source>
</reference>
<keyword evidence="3" id="KW-0804">Transcription</keyword>
<dbReference type="SUPFAM" id="SSF48498">
    <property type="entry name" value="Tetracyclin repressor-like, C-terminal domain"/>
    <property type="match status" value="1"/>
</dbReference>
<dbReference type="InterPro" id="IPR009057">
    <property type="entry name" value="Homeodomain-like_sf"/>
</dbReference>
<dbReference type="Proteomes" id="UP000275199">
    <property type="component" value="Unassembled WGS sequence"/>
</dbReference>
<evidence type="ECO:0000256" key="2">
    <source>
        <dbReference type="ARBA" id="ARBA00023125"/>
    </source>
</evidence>
<keyword evidence="1" id="KW-0805">Transcription regulation</keyword>
<organism evidence="6 7">
    <name type="scientific">Pseudomonas neustonica</name>
    <dbReference type="NCBI Taxonomy" id="2487346"/>
    <lineage>
        <taxon>Bacteria</taxon>
        <taxon>Pseudomonadati</taxon>
        <taxon>Pseudomonadota</taxon>
        <taxon>Gammaproteobacteria</taxon>
        <taxon>Pseudomonadales</taxon>
        <taxon>Pseudomonadaceae</taxon>
        <taxon>Pseudomonas</taxon>
    </lineage>
</organism>
<comment type="caution">
    <text evidence="6">The sequence shown here is derived from an EMBL/GenBank/DDBJ whole genome shotgun (WGS) entry which is preliminary data.</text>
</comment>
<dbReference type="PROSITE" id="PS50977">
    <property type="entry name" value="HTH_TETR_2"/>
    <property type="match status" value="1"/>
</dbReference>
<accession>A0ABX9XIA5</accession>
<evidence type="ECO:0000259" key="5">
    <source>
        <dbReference type="PROSITE" id="PS50977"/>
    </source>
</evidence>
<keyword evidence="7" id="KW-1185">Reference proteome</keyword>
<dbReference type="Pfam" id="PF00440">
    <property type="entry name" value="TetR_N"/>
    <property type="match status" value="1"/>
</dbReference>
<dbReference type="Gene3D" id="1.10.357.10">
    <property type="entry name" value="Tetracycline Repressor, domain 2"/>
    <property type="match status" value="1"/>
</dbReference>
<dbReference type="PRINTS" id="PR00455">
    <property type="entry name" value="HTHTETR"/>
</dbReference>
<name>A0ABX9XIA5_9PSED</name>
<evidence type="ECO:0000256" key="3">
    <source>
        <dbReference type="ARBA" id="ARBA00023163"/>
    </source>
</evidence>
<proteinExistence type="predicted"/>
<evidence type="ECO:0000313" key="7">
    <source>
        <dbReference type="Proteomes" id="UP000275199"/>
    </source>
</evidence>
<keyword evidence="2 4" id="KW-0238">DNA-binding</keyword>
<dbReference type="PANTHER" id="PTHR47506">
    <property type="entry name" value="TRANSCRIPTIONAL REGULATORY PROTEIN"/>
    <property type="match status" value="1"/>
</dbReference>
<dbReference type="RefSeq" id="WP_123889422.1">
    <property type="nucleotide sequence ID" value="NZ_RKKU01000009.1"/>
</dbReference>
<dbReference type="EMBL" id="RKKU01000009">
    <property type="protein sequence ID" value="ROZ84910.1"/>
    <property type="molecule type" value="Genomic_DNA"/>
</dbReference>
<feature type="DNA-binding region" description="H-T-H motif" evidence="4">
    <location>
        <begin position="24"/>
        <end position="43"/>
    </location>
</feature>
<dbReference type="PANTHER" id="PTHR47506:SF1">
    <property type="entry name" value="HTH-TYPE TRANSCRIPTIONAL REGULATOR YJDC"/>
    <property type="match status" value="1"/>
</dbReference>
<evidence type="ECO:0000256" key="1">
    <source>
        <dbReference type="ARBA" id="ARBA00023015"/>
    </source>
</evidence>
<dbReference type="SUPFAM" id="SSF46689">
    <property type="entry name" value="Homeodomain-like"/>
    <property type="match status" value="1"/>
</dbReference>
<sequence length="198" mass="22794">MGKRDDILDTAMTLFNRHGYQAVGVDLIRDEAQVSKMTLYKYFATKEALVEAVLRLRHERFKQSLELWLAEYADPVERFKAVFNWHLRWFSSRQFYGCMFIKAAGEFHQVEDYLVVARLHKDWVRELLCRLLADMGVEEAATKASYLLVLLDGMIVNAGIFSSLSHVDPAWRCVCDCLGMEYAALDAPDRATLPDSVF</sequence>
<dbReference type="InterPro" id="IPR001647">
    <property type="entry name" value="HTH_TetR"/>
</dbReference>
<protein>
    <submittedName>
        <fullName evidence="6">TetR/AcrR family transcriptional regulator</fullName>
    </submittedName>
</protein>
<gene>
    <name evidence="6" type="ORF">EF096_09705</name>
</gene>
<feature type="domain" description="HTH tetR-type" evidence="5">
    <location>
        <begin position="1"/>
        <end position="61"/>
    </location>
</feature>
<evidence type="ECO:0000313" key="6">
    <source>
        <dbReference type="EMBL" id="ROZ84910.1"/>
    </source>
</evidence>